<evidence type="ECO:0008006" key="6">
    <source>
        <dbReference type="Google" id="ProtNLM"/>
    </source>
</evidence>
<dbReference type="AlphaFoldDB" id="A0AAW8DDF1"/>
<protein>
    <recommendedName>
        <fullName evidence="6">HEAT repeat domain-containing protein</fullName>
    </recommendedName>
</protein>
<evidence type="ECO:0000313" key="4">
    <source>
        <dbReference type="Proteomes" id="UP001230951"/>
    </source>
</evidence>
<reference evidence="2 4" key="1">
    <citation type="submission" date="2023-07" db="EMBL/GenBank/DDBJ databases">
        <title>Sorghum-associated microbial communities from plants grown in Nebraska, USA.</title>
        <authorList>
            <person name="Schachtman D."/>
        </authorList>
    </citation>
    <scope>NUCLEOTIDE SEQUENCE</scope>
    <source>
        <strain evidence="2">DS1006</strain>
        <strain evidence="3 4">DS1016</strain>
    </source>
</reference>
<sequence length="198" mass="21903">MSTQKKSSKRTTAAELMAQLQNDPEYQRKMQEEEAERQVRVQELSRAEQPIVADLRSVGVEVDSVWDLVNTSVPYPAALPVLLKHLQLGGYPDRVMESLGSALAVRPAVFAWDALRELYLKAGGRGEEEGLAVALAASATDKHLQALIKLLNDDSRSDTRGHFLRAIKRVGGQEGRQVLESLKSDPMWGKEARALLKS</sequence>
<accession>A0AAW8DDF1</accession>
<dbReference type="Proteomes" id="UP001242995">
    <property type="component" value="Unassembled WGS sequence"/>
</dbReference>
<organism evidence="2 5">
    <name type="scientific">Arthrobacter bambusae</name>
    <dbReference type="NCBI Taxonomy" id="1338426"/>
    <lineage>
        <taxon>Bacteria</taxon>
        <taxon>Bacillati</taxon>
        <taxon>Actinomycetota</taxon>
        <taxon>Actinomycetes</taxon>
        <taxon>Micrococcales</taxon>
        <taxon>Micrococcaceae</taxon>
        <taxon>Arthrobacter</taxon>
    </lineage>
</organism>
<keyword evidence="4" id="KW-1185">Reference proteome</keyword>
<feature type="compositionally biased region" description="Basic and acidic residues" evidence="1">
    <location>
        <begin position="25"/>
        <end position="34"/>
    </location>
</feature>
<dbReference type="RefSeq" id="WP_306958696.1">
    <property type="nucleotide sequence ID" value="NZ_JAUSRG010000001.1"/>
</dbReference>
<name>A0AAW8DDF1_9MICC</name>
<proteinExistence type="predicted"/>
<evidence type="ECO:0000313" key="3">
    <source>
        <dbReference type="EMBL" id="MDQ0180243.1"/>
    </source>
</evidence>
<dbReference type="EMBL" id="JAUSRG010000001">
    <property type="protein sequence ID" value="MDP9903104.1"/>
    <property type="molecule type" value="Genomic_DNA"/>
</dbReference>
<evidence type="ECO:0000256" key="1">
    <source>
        <dbReference type="SAM" id="MobiDB-lite"/>
    </source>
</evidence>
<comment type="caution">
    <text evidence="2">The sequence shown here is derived from an EMBL/GenBank/DDBJ whole genome shotgun (WGS) entry which is preliminary data.</text>
</comment>
<evidence type="ECO:0000313" key="2">
    <source>
        <dbReference type="EMBL" id="MDP9903104.1"/>
    </source>
</evidence>
<dbReference type="Proteomes" id="UP001230951">
    <property type="component" value="Unassembled WGS sequence"/>
</dbReference>
<dbReference type="EMBL" id="JAUSTF010000002">
    <property type="protein sequence ID" value="MDQ0180243.1"/>
    <property type="molecule type" value="Genomic_DNA"/>
</dbReference>
<evidence type="ECO:0000313" key="5">
    <source>
        <dbReference type="Proteomes" id="UP001242995"/>
    </source>
</evidence>
<gene>
    <name evidence="2" type="ORF">J2S90_000044</name>
    <name evidence="3" type="ORF">J2S93_001659</name>
</gene>
<feature type="region of interest" description="Disordered" evidence="1">
    <location>
        <begin position="1"/>
        <end position="34"/>
    </location>
</feature>